<dbReference type="Proteomes" id="UP001595629">
    <property type="component" value="Unassembled WGS sequence"/>
</dbReference>
<name>A0ABV7TKE9_9RHOB</name>
<dbReference type="EMBL" id="JBHRXI010000043">
    <property type="protein sequence ID" value="MFC3616122.1"/>
    <property type="molecule type" value="Genomic_DNA"/>
</dbReference>
<protein>
    <submittedName>
        <fullName evidence="1">Uncharacterized protein</fullName>
    </submittedName>
</protein>
<proteinExistence type="predicted"/>
<gene>
    <name evidence="1" type="ORF">ACFORG_20460</name>
</gene>
<evidence type="ECO:0000313" key="1">
    <source>
        <dbReference type="EMBL" id="MFC3616122.1"/>
    </source>
</evidence>
<accession>A0ABV7TKE9</accession>
<sequence>MRRVKRLHDSLRGKPVLHLDVTLRPELAGCILPPMPVEHVDVATPHMHVRHVAGSFGKSMLCPGSDLLPAEAQRRANRLQECVDYVAWHARRVFPAEVLIVTDQAIEDAFAAIPNVVTAHFNAVAGLDIYRDVAMLISIGRPLPPSQEAEALAQVLFGNVASSVYVTDQVGVHMRAGPPRGLAVVRHDDETAEILRAAICDDELVQVIGRGRGVNRSGDHPLEVHVLADVALPLDYDRLTTRELEQPDVLQKMLLRGIATDSPGDAAVLHPDLFRNEKQSQKEFERSGFKRQNPMKGSYREMSLKSAAYRRPGRGRSWQSAYWLSGTAEDARGQLESGLGDDVEWRSDAWS</sequence>
<evidence type="ECO:0000313" key="2">
    <source>
        <dbReference type="Proteomes" id="UP001595629"/>
    </source>
</evidence>
<organism evidence="1 2">
    <name type="scientific">Lutimaribacter marinistellae</name>
    <dbReference type="NCBI Taxonomy" id="1820329"/>
    <lineage>
        <taxon>Bacteria</taxon>
        <taxon>Pseudomonadati</taxon>
        <taxon>Pseudomonadota</taxon>
        <taxon>Alphaproteobacteria</taxon>
        <taxon>Rhodobacterales</taxon>
        <taxon>Roseobacteraceae</taxon>
        <taxon>Lutimaribacter</taxon>
    </lineage>
</organism>
<keyword evidence="2" id="KW-1185">Reference proteome</keyword>
<reference evidence="2" key="1">
    <citation type="journal article" date="2019" name="Int. J. Syst. Evol. Microbiol.">
        <title>The Global Catalogue of Microorganisms (GCM) 10K type strain sequencing project: providing services to taxonomists for standard genome sequencing and annotation.</title>
        <authorList>
            <consortium name="The Broad Institute Genomics Platform"/>
            <consortium name="The Broad Institute Genome Sequencing Center for Infectious Disease"/>
            <person name="Wu L."/>
            <person name="Ma J."/>
        </authorList>
    </citation>
    <scope>NUCLEOTIDE SEQUENCE [LARGE SCALE GENOMIC DNA]</scope>
    <source>
        <strain evidence="2">KCTC 42911</strain>
    </source>
</reference>
<comment type="caution">
    <text evidence="1">The sequence shown here is derived from an EMBL/GenBank/DDBJ whole genome shotgun (WGS) entry which is preliminary data.</text>
</comment>
<dbReference type="RefSeq" id="WP_386737427.1">
    <property type="nucleotide sequence ID" value="NZ_JBHRXI010000043.1"/>
</dbReference>